<feature type="domain" description="Glycosyltransferase subfamily 4-like N-terminal" evidence="3">
    <location>
        <begin position="13"/>
        <end position="153"/>
    </location>
</feature>
<evidence type="ECO:0000256" key="1">
    <source>
        <dbReference type="ARBA" id="ARBA00022679"/>
    </source>
</evidence>
<evidence type="ECO:0000259" key="3">
    <source>
        <dbReference type="Pfam" id="PF13579"/>
    </source>
</evidence>
<keyword evidence="1 4" id="KW-0808">Transferase</keyword>
<dbReference type="InterPro" id="IPR028098">
    <property type="entry name" value="Glyco_trans_4-like_N"/>
</dbReference>
<dbReference type="GO" id="GO:0009103">
    <property type="term" value="P:lipopolysaccharide biosynthetic process"/>
    <property type="evidence" value="ECO:0007669"/>
    <property type="project" value="TreeGrafter"/>
</dbReference>
<dbReference type="EMBL" id="CU459003">
    <property type="protein sequence ID" value="CAM76655.1"/>
    <property type="molecule type" value="Genomic_DNA"/>
</dbReference>
<organism evidence="4">
    <name type="scientific">Magnetospirillum gryphiswaldense</name>
    <dbReference type="NCBI Taxonomy" id="55518"/>
    <lineage>
        <taxon>Bacteria</taxon>
        <taxon>Pseudomonadati</taxon>
        <taxon>Pseudomonadota</taxon>
        <taxon>Alphaproteobacteria</taxon>
        <taxon>Rhodospirillales</taxon>
        <taxon>Rhodospirillaceae</taxon>
        <taxon>Magnetospirillum</taxon>
    </lineage>
</organism>
<dbReference type="Gene3D" id="3.40.50.2000">
    <property type="entry name" value="Glycogen Phosphorylase B"/>
    <property type="match status" value="2"/>
</dbReference>
<proteinExistence type="predicted"/>
<name>A4U198_9PROT</name>
<dbReference type="SUPFAM" id="SSF53756">
    <property type="entry name" value="UDP-Glycosyltransferase/glycogen phosphorylase"/>
    <property type="match status" value="1"/>
</dbReference>
<dbReference type="RefSeq" id="WP_106003044.1">
    <property type="nucleotide sequence ID" value="NZ_CP027527.1"/>
</dbReference>
<reference evidence="4" key="1">
    <citation type="journal article" date="2007" name="J. Bacteriol.">
        <title>Comparative genome analysis of four magnetotactic bacteria reveals a complex set of group-specific genes implicated in magnetosome biomineralization and function.</title>
        <authorList>
            <person name="Richter M."/>
            <person name="Kube M."/>
            <person name="Bazylinski D.A."/>
            <person name="Lombardot T."/>
            <person name="Gloeckner F.O."/>
            <person name="Reinhardt R."/>
            <person name="Schueler D."/>
        </authorList>
    </citation>
    <scope>NUCLEOTIDE SEQUENCE</scope>
    <source>
        <strain evidence="4">MSR-1</strain>
    </source>
</reference>
<dbReference type="Pfam" id="PF00534">
    <property type="entry name" value="Glycos_transf_1"/>
    <property type="match status" value="1"/>
</dbReference>
<dbReference type="GO" id="GO:0016757">
    <property type="term" value="F:glycosyltransferase activity"/>
    <property type="evidence" value="ECO:0007669"/>
    <property type="project" value="InterPro"/>
</dbReference>
<dbReference type="PANTHER" id="PTHR46401:SF2">
    <property type="entry name" value="GLYCOSYLTRANSFERASE WBBK-RELATED"/>
    <property type="match status" value="1"/>
</dbReference>
<evidence type="ECO:0000313" key="4">
    <source>
        <dbReference type="EMBL" id="CAM76655.1"/>
    </source>
</evidence>
<feature type="domain" description="Glycosyl transferase family 1" evidence="2">
    <location>
        <begin position="187"/>
        <end position="345"/>
    </location>
</feature>
<dbReference type="Pfam" id="PF13579">
    <property type="entry name" value="Glyco_trans_4_4"/>
    <property type="match status" value="1"/>
</dbReference>
<sequence>MRVLINAISAKAGGIVTYTSNLIASLEQRGIDFLVAVPNSFPDGRSVLKVPASNYNPLHRLAWEQIIWRRIIRRSRADVLFSSANFGLLNSPVPQLLLMREGGLFDPLYLSTVAPCQGLDATIQRYLRRMLMLLSARHNDHIMTPTEAMRNMFLHWTPDLADRCSVNSYGTLVDTFKPTTRRPWRQDGTLKILYVSVYYPHKNPSDGLLASEILTRQGLPTTMRLSMELEQIKRVKGSARDLFHLTRGAEAGLLQTGIIRYTDLPATYADHDVFIFPSLSETFGHPMTEALASGIPVVAADVAVNREVLGDAALFYNPFHPSELAVCLRLLDEKPELRRELSEKGLRRVASLFDWNDHVDRLVEQFQRLANRV</sequence>
<dbReference type="InterPro" id="IPR001296">
    <property type="entry name" value="Glyco_trans_1"/>
</dbReference>
<protein>
    <submittedName>
        <fullName evidence="4">Glycosyltransferase</fullName>
    </submittedName>
</protein>
<evidence type="ECO:0000259" key="2">
    <source>
        <dbReference type="Pfam" id="PF00534"/>
    </source>
</evidence>
<accession>A4U198</accession>
<dbReference type="PANTHER" id="PTHR46401">
    <property type="entry name" value="GLYCOSYLTRANSFERASE WBBK-RELATED"/>
    <property type="match status" value="1"/>
</dbReference>
<gene>
    <name evidence="4" type="ORF">MGR_1185</name>
</gene>
<dbReference type="AlphaFoldDB" id="A4U198"/>